<keyword evidence="2" id="KW-0238">DNA-binding</keyword>
<dbReference type="InterPro" id="IPR058532">
    <property type="entry name" value="YjbR/MT2646/Rv2570-like"/>
</dbReference>
<dbReference type="InterPro" id="IPR007351">
    <property type="entry name" value="YjbR"/>
</dbReference>
<dbReference type="SUPFAM" id="SSF142906">
    <property type="entry name" value="YjbR-like"/>
    <property type="match status" value="1"/>
</dbReference>
<feature type="region of interest" description="Disordered" evidence="1">
    <location>
        <begin position="1"/>
        <end position="44"/>
    </location>
</feature>
<dbReference type="Pfam" id="PF04237">
    <property type="entry name" value="YjbR"/>
    <property type="match status" value="1"/>
</dbReference>
<evidence type="ECO:0000313" key="3">
    <source>
        <dbReference type="Proteomes" id="UP000609874"/>
    </source>
</evidence>
<proteinExistence type="predicted"/>
<keyword evidence="3" id="KW-1185">Reference proteome</keyword>
<dbReference type="EMBL" id="JACSQD010000001">
    <property type="protein sequence ID" value="MBD7993938.1"/>
    <property type="molecule type" value="Genomic_DNA"/>
</dbReference>
<feature type="compositionally biased region" description="Low complexity" evidence="1">
    <location>
        <begin position="7"/>
        <end position="19"/>
    </location>
</feature>
<dbReference type="GO" id="GO:0003677">
    <property type="term" value="F:DNA binding"/>
    <property type="evidence" value="ECO:0007669"/>
    <property type="project" value="UniProtKB-KW"/>
</dbReference>
<dbReference type="InterPro" id="IPR038056">
    <property type="entry name" value="YjbR-like_sf"/>
</dbReference>
<comment type="caution">
    <text evidence="2">The sequence shown here is derived from an EMBL/GenBank/DDBJ whole genome shotgun (WGS) entry which is preliminary data.</text>
</comment>
<accession>A0ABR8UN07</accession>
<sequence length="169" mass="18840">MPYWPLRSSTSDRTTPSQTSRRRSRTQVTPSAKGDTVEGPELQDAAREAAEELPGSVMGHPFGPEYEVFKVRGKVFMLLTDVPGEPVVVLKSDPEESQALRQLHRDITPGYHMNKKHWITLKPVVAQDKGSGETLDKSMVRELVMESYRLVAAGLPRAERPVDPNSFGK</sequence>
<dbReference type="Proteomes" id="UP000609874">
    <property type="component" value="Unassembled WGS sequence"/>
</dbReference>
<protein>
    <submittedName>
        <fullName evidence="2">MmcQ/YjbR family DNA-binding protein</fullName>
    </submittedName>
</protein>
<dbReference type="PANTHER" id="PTHR35145:SF1">
    <property type="entry name" value="CYTOPLASMIC PROTEIN"/>
    <property type="match status" value="1"/>
</dbReference>
<gene>
    <name evidence="2" type="ORF">H9639_01310</name>
</gene>
<evidence type="ECO:0000313" key="2">
    <source>
        <dbReference type="EMBL" id="MBD7993938.1"/>
    </source>
</evidence>
<organism evidence="2 3">
    <name type="scientific">Arthrobacter gallicola</name>
    <dbReference type="NCBI Taxonomy" id="2762225"/>
    <lineage>
        <taxon>Bacteria</taxon>
        <taxon>Bacillati</taxon>
        <taxon>Actinomycetota</taxon>
        <taxon>Actinomycetes</taxon>
        <taxon>Micrococcales</taxon>
        <taxon>Micrococcaceae</taxon>
        <taxon>Arthrobacter</taxon>
    </lineage>
</organism>
<evidence type="ECO:0000256" key="1">
    <source>
        <dbReference type="SAM" id="MobiDB-lite"/>
    </source>
</evidence>
<name>A0ABR8UN07_9MICC</name>
<dbReference type="PANTHER" id="PTHR35145">
    <property type="entry name" value="CYTOPLASMIC PROTEIN-RELATED"/>
    <property type="match status" value="1"/>
</dbReference>
<reference evidence="2 3" key="1">
    <citation type="submission" date="2020-08" db="EMBL/GenBank/DDBJ databases">
        <title>A Genomic Blueprint of the Chicken Gut Microbiome.</title>
        <authorList>
            <person name="Gilroy R."/>
            <person name="Ravi A."/>
            <person name="Getino M."/>
            <person name="Pursley I."/>
            <person name="Horton D.L."/>
            <person name="Alikhan N.-F."/>
            <person name="Baker D."/>
            <person name="Gharbi K."/>
            <person name="Hall N."/>
            <person name="Watson M."/>
            <person name="Adriaenssens E.M."/>
            <person name="Foster-Nyarko E."/>
            <person name="Jarju S."/>
            <person name="Secka A."/>
            <person name="Antonio M."/>
            <person name="Oren A."/>
            <person name="Chaudhuri R."/>
            <person name="La Ragione R.M."/>
            <person name="Hildebrand F."/>
            <person name="Pallen M.J."/>
        </authorList>
    </citation>
    <scope>NUCLEOTIDE SEQUENCE [LARGE SCALE GENOMIC DNA]</scope>
    <source>
        <strain evidence="2 3">Sa2CUA1</strain>
    </source>
</reference>
<dbReference type="Gene3D" id="3.90.1150.30">
    <property type="match status" value="1"/>
</dbReference>